<feature type="transmembrane region" description="Helical" evidence="1">
    <location>
        <begin position="131"/>
        <end position="150"/>
    </location>
</feature>
<evidence type="ECO:0000313" key="3">
    <source>
        <dbReference type="Proteomes" id="UP000548867"/>
    </source>
</evidence>
<dbReference type="EMBL" id="JACIDX010000027">
    <property type="protein sequence ID" value="MBB3957578.1"/>
    <property type="molecule type" value="Genomic_DNA"/>
</dbReference>
<proteinExistence type="predicted"/>
<keyword evidence="1" id="KW-0812">Transmembrane</keyword>
<comment type="caution">
    <text evidence="2">The sequence shown here is derived from an EMBL/GenBank/DDBJ whole genome shotgun (WGS) entry which is preliminary data.</text>
</comment>
<dbReference type="AlphaFoldDB" id="A0A7W6CNE4"/>
<dbReference type="Proteomes" id="UP000548867">
    <property type="component" value="Unassembled WGS sequence"/>
</dbReference>
<reference evidence="2 3" key="1">
    <citation type="submission" date="2020-08" db="EMBL/GenBank/DDBJ databases">
        <title>Genomic Encyclopedia of Type Strains, Phase IV (KMG-IV): sequencing the most valuable type-strain genomes for metagenomic binning, comparative biology and taxonomic classification.</title>
        <authorList>
            <person name="Goeker M."/>
        </authorList>
    </citation>
    <scope>NUCLEOTIDE SEQUENCE [LARGE SCALE GENOMIC DNA]</scope>
    <source>
        <strain evidence="2 3">DSM 27057</strain>
    </source>
</reference>
<feature type="transmembrane region" description="Helical" evidence="1">
    <location>
        <begin position="90"/>
        <end position="119"/>
    </location>
</feature>
<feature type="transmembrane region" description="Helical" evidence="1">
    <location>
        <begin position="50"/>
        <end position="69"/>
    </location>
</feature>
<protein>
    <submittedName>
        <fullName evidence="2">Uncharacterized protein</fullName>
    </submittedName>
</protein>
<evidence type="ECO:0000313" key="2">
    <source>
        <dbReference type="EMBL" id="MBB3957578.1"/>
    </source>
</evidence>
<sequence length="153" mass="15384">MNPAAYIRRETGVSVVINTMLTLGFFLVAFGRSGAPVPVWGLGAYVFDFVPQGFMIGLMASLVPGALAGKALRSGRVAAVNARSPLPSALLVRSLLMAVCGAAAGVAISGGLLFALGLGQLPWGGALAAKLVWAVVLAALVTPAGLRAALARG</sequence>
<dbReference type="RefSeq" id="WP_183629000.1">
    <property type="nucleotide sequence ID" value="NZ_JACIDX010000027.1"/>
</dbReference>
<evidence type="ECO:0000256" key="1">
    <source>
        <dbReference type="SAM" id="Phobius"/>
    </source>
</evidence>
<accession>A0A7W6CNE4</accession>
<keyword evidence="1" id="KW-0472">Membrane</keyword>
<name>A0A7W6CNE4_9SPHN</name>
<feature type="transmembrane region" description="Helical" evidence="1">
    <location>
        <begin position="12"/>
        <end position="30"/>
    </location>
</feature>
<gene>
    <name evidence="2" type="ORF">GGR38_004552</name>
</gene>
<keyword evidence="1" id="KW-1133">Transmembrane helix</keyword>
<organism evidence="2 3">
    <name type="scientific">Novosphingobium sediminicola</name>
    <dbReference type="NCBI Taxonomy" id="563162"/>
    <lineage>
        <taxon>Bacteria</taxon>
        <taxon>Pseudomonadati</taxon>
        <taxon>Pseudomonadota</taxon>
        <taxon>Alphaproteobacteria</taxon>
        <taxon>Sphingomonadales</taxon>
        <taxon>Sphingomonadaceae</taxon>
        <taxon>Novosphingobium</taxon>
    </lineage>
</organism>
<keyword evidence="3" id="KW-1185">Reference proteome</keyword>